<dbReference type="Pfam" id="PF00078">
    <property type="entry name" value="RVT_1"/>
    <property type="match status" value="1"/>
</dbReference>
<keyword evidence="7" id="KW-1185">Reference proteome</keyword>
<keyword evidence="6" id="KW-0808">Transferase</keyword>
<dbReference type="AlphaFoldDB" id="A0A4C1TMG1"/>
<evidence type="ECO:0000259" key="5">
    <source>
        <dbReference type="PROSITE" id="PS50878"/>
    </source>
</evidence>
<keyword evidence="6" id="KW-0548">Nucleotidyltransferase</keyword>
<dbReference type="Gene3D" id="3.30.190.20">
    <property type="match status" value="1"/>
</dbReference>
<dbReference type="PANTHER" id="PTHR36427:SF3">
    <property type="entry name" value="LARGE RIBOSOMAL SUBUNIT PROTEIN UL1M"/>
    <property type="match status" value="1"/>
</dbReference>
<dbReference type="GO" id="GO:0003964">
    <property type="term" value="F:RNA-directed DNA polymerase activity"/>
    <property type="evidence" value="ECO:0007669"/>
    <property type="project" value="UniProtKB-KW"/>
</dbReference>
<name>A0A4C1TMG1_EUMVA</name>
<sequence length="718" mass="81150">MTESEVTVKSVLKLKTSSGLISTFGINMSTRTMPQVKIGKGLIIDEQFGFRPAHSCPQQVLRLVEYVSEGFEIERSTVAVFFDAAKAFDRVWHAANRHFTFRHERTHSTRRLIRAGVPQGSTLSPLLYSAYTNDILRPSSSGVQLALFADDTALFYGSRNRSTRFTLLPRQRAIDELGQWFRKWRIEVNLDKSAAIQFKHGVKLDKNPHFQDHIERVRNTALFYKARLGAMLGRKSKLSRRNKRTVYKMCIRTVMTYASPVFAYATPKALHRLQVIDLNSLLHPAAANRLRPAGGRKPTRDSFLRHPMPRRLPPGVVHSACHAPSALACAVRPHLRILHTASTSYAARKGTRAKAREKKIKAEVTKVGSGPRGKSKTLKRNIAATLRLYSETYLDSQQPASPQHDNDVTDLSVLNVSLSTGQNSNSSRRAVPVPCLRFQVGKPVNKHLDDSYKKICTDDVFPMRYFRWIVYTAEQAIEAHKETHHPTMYNDLNAYILAHVELNMQAVKKNRYIDNFTRIILLPHTFPRDDQRTILAFCKGQELQKEAIEAGAVTAGGGEIIKKIQSGEIKVGDYEYVVAHPNIVTDLVPIRGLVKRKFPNVKSGTLDQDIVALVKKFSSGLQYKAVKDEQQPNYACIEIPIGKLYMETKHIAENLETLLKDINSVRPKREGLFVTRCYLLSPPSNEKFKIDPFAYIKKEYEIKGEEDSDDETEVAATA</sequence>
<evidence type="ECO:0000256" key="4">
    <source>
        <dbReference type="SAM" id="MobiDB-lite"/>
    </source>
</evidence>
<dbReference type="PROSITE" id="PS50878">
    <property type="entry name" value="RT_POL"/>
    <property type="match status" value="1"/>
</dbReference>
<proteinExistence type="inferred from homology"/>
<keyword evidence="3" id="KW-0687">Ribonucleoprotein</keyword>
<feature type="region of interest" description="Disordered" evidence="4">
    <location>
        <begin position="290"/>
        <end position="310"/>
    </location>
</feature>
<dbReference type="InterPro" id="IPR023674">
    <property type="entry name" value="Ribosomal_uL1-like"/>
</dbReference>
<protein>
    <submittedName>
        <fullName evidence="6">Probable RNA-directed DNA polymerase from transposon BS</fullName>
    </submittedName>
</protein>
<dbReference type="Proteomes" id="UP000299102">
    <property type="component" value="Unassembled WGS sequence"/>
</dbReference>
<evidence type="ECO:0000256" key="2">
    <source>
        <dbReference type="ARBA" id="ARBA00022980"/>
    </source>
</evidence>
<dbReference type="EMBL" id="BGZK01000065">
    <property type="protein sequence ID" value="GBP14578.1"/>
    <property type="molecule type" value="Genomic_DNA"/>
</dbReference>
<dbReference type="InterPro" id="IPR028364">
    <property type="entry name" value="Ribosomal_uL1/biogenesis"/>
</dbReference>
<comment type="caution">
    <text evidence="6">The sequence shown here is derived from an EMBL/GenBank/DDBJ whole genome shotgun (WGS) entry which is preliminary data.</text>
</comment>
<keyword evidence="6" id="KW-0695">RNA-directed DNA polymerase</keyword>
<comment type="similarity">
    <text evidence="1">Belongs to the universal ribosomal protein uL1 family.</text>
</comment>
<organism evidence="6 7">
    <name type="scientific">Eumeta variegata</name>
    <name type="common">Bagworm moth</name>
    <name type="synonym">Eumeta japonica</name>
    <dbReference type="NCBI Taxonomy" id="151549"/>
    <lineage>
        <taxon>Eukaryota</taxon>
        <taxon>Metazoa</taxon>
        <taxon>Ecdysozoa</taxon>
        <taxon>Arthropoda</taxon>
        <taxon>Hexapoda</taxon>
        <taxon>Insecta</taxon>
        <taxon>Pterygota</taxon>
        <taxon>Neoptera</taxon>
        <taxon>Endopterygota</taxon>
        <taxon>Lepidoptera</taxon>
        <taxon>Glossata</taxon>
        <taxon>Ditrysia</taxon>
        <taxon>Tineoidea</taxon>
        <taxon>Psychidae</taxon>
        <taxon>Oiketicinae</taxon>
        <taxon>Eumeta</taxon>
    </lineage>
</organism>
<dbReference type="Pfam" id="PF00687">
    <property type="entry name" value="Ribosomal_L1"/>
    <property type="match status" value="1"/>
</dbReference>
<dbReference type="CDD" id="cd00403">
    <property type="entry name" value="Ribosomal_L1"/>
    <property type="match status" value="1"/>
</dbReference>
<dbReference type="CDD" id="cd01650">
    <property type="entry name" value="RT_nLTR_like"/>
    <property type="match status" value="1"/>
</dbReference>
<evidence type="ECO:0000256" key="1">
    <source>
        <dbReference type="ARBA" id="ARBA00010531"/>
    </source>
</evidence>
<dbReference type="GO" id="GO:0005840">
    <property type="term" value="C:ribosome"/>
    <property type="evidence" value="ECO:0007669"/>
    <property type="project" value="UniProtKB-KW"/>
</dbReference>
<dbReference type="Gene3D" id="3.40.50.790">
    <property type="match status" value="1"/>
</dbReference>
<dbReference type="OrthoDB" id="1747252at2759"/>
<accession>A0A4C1TMG1</accession>
<dbReference type="SUPFAM" id="SSF56672">
    <property type="entry name" value="DNA/RNA polymerases"/>
    <property type="match status" value="1"/>
</dbReference>
<dbReference type="InterPro" id="IPR000477">
    <property type="entry name" value="RT_dom"/>
</dbReference>
<dbReference type="InterPro" id="IPR043502">
    <property type="entry name" value="DNA/RNA_pol_sf"/>
</dbReference>
<evidence type="ECO:0000313" key="6">
    <source>
        <dbReference type="EMBL" id="GBP14578.1"/>
    </source>
</evidence>
<evidence type="ECO:0000313" key="7">
    <source>
        <dbReference type="Proteomes" id="UP000299102"/>
    </source>
</evidence>
<evidence type="ECO:0000256" key="3">
    <source>
        <dbReference type="ARBA" id="ARBA00023274"/>
    </source>
</evidence>
<keyword evidence="2" id="KW-0689">Ribosomal protein</keyword>
<dbReference type="STRING" id="151549.A0A4C1TMG1"/>
<dbReference type="InterPro" id="IPR016095">
    <property type="entry name" value="Ribosomal_uL1_3-a/b-sand"/>
</dbReference>
<feature type="domain" description="Reverse transcriptase" evidence="5">
    <location>
        <begin position="1"/>
        <end position="228"/>
    </location>
</feature>
<dbReference type="SUPFAM" id="SSF56808">
    <property type="entry name" value="Ribosomal protein L1"/>
    <property type="match status" value="1"/>
</dbReference>
<gene>
    <name evidence="6" type="primary">RTase</name>
    <name evidence="6" type="ORF">EVAR_93454_1</name>
</gene>
<reference evidence="6 7" key="1">
    <citation type="journal article" date="2019" name="Commun. Biol.">
        <title>The bagworm genome reveals a unique fibroin gene that provides high tensile strength.</title>
        <authorList>
            <person name="Kono N."/>
            <person name="Nakamura H."/>
            <person name="Ohtoshi R."/>
            <person name="Tomita M."/>
            <person name="Numata K."/>
            <person name="Arakawa K."/>
        </authorList>
    </citation>
    <scope>NUCLEOTIDE SEQUENCE [LARGE SCALE GENOMIC DNA]</scope>
</reference>
<dbReference type="GO" id="GO:1990904">
    <property type="term" value="C:ribonucleoprotein complex"/>
    <property type="evidence" value="ECO:0007669"/>
    <property type="project" value="UniProtKB-KW"/>
</dbReference>
<dbReference type="PANTHER" id="PTHR36427">
    <property type="entry name" value="54S RIBOSOMAL PROTEIN L1, MITOCHONDRIAL"/>
    <property type="match status" value="1"/>
</dbReference>